<comment type="caution">
    <text evidence="2">The sequence shown here is derived from an EMBL/GenBank/DDBJ whole genome shotgun (WGS) entry which is preliminary data.</text>
</comment>
<feature type="domain" description="DNA/pantothenate metabolism flavoprotein C-terminal" evidence="1">
    <location>
        <begin position="2"/>
        <end position="201"/>
    </location>
</feature>
<dbReference type="GO" id="GO:0015937">
    <property type="term" value="P:coenzyme A biosynthetic process"/>
    <property type="evidence" value="ECO:0007669"/>
    <property type="project" value="UniProtKB-ARBA"/>
</dbReference>
<reference evidence="2 3" key="1">
    <citation type="submission" date="2017-09" db="EMBL/GenBank/DDBJ databases">
        <title>Depth-based differentiation of microbial function through sediment-hosted aquifers and enrichment of novel symbionts in the deep terrestrial subsurface.</title>
        <authorList>
            <person name="Probst A.J."/>
            <person name="Ladd B."/>
            <person name="Jarett J.K."/>
            <person name="Geller-Mcgrath D.E."/>
            <person name="Sieber C.M."/>
            <person name="Emerson J.B."/>
            <person name="Anantharaman K."/>
            <person name="Thomas B.C."/>
            <person name="Malmstrom R."/>
            <person name="Stieglmeier M."/>
            <person name="Klingl A."/>
            <person name="Woyke T."/>
            <person name="Ryan C.M."/>
            <person name="Banfield J.F."/>
        </authorList>
    </citation>
    <scope>NUCLEOTIDE SEQUENCE [LARGE SCALE GENOMIC DNA]</scope>
    <source>
        <strain evidence="2">CG23_combo_of_CG06-09_8_20_14_all_48_7</strain>
    </source>
</reference>
<evidence type="ECO:0000259" key="1">
    <source>
        <dbReference type="Pfam" id="PF04127"/>
    </source>
</evidence>
<proteinExistence type="predicted"/>
<dbReference type="EMBL" id="PCRF01000148">
    <property type="protein sequence ID" value="PIP16304.1"/>
    <property type="molecule type" value="Genomic_DNA"/>
</dbReference>
<sequence>MRVLVTAGPTREWLDPVRFISNPATGRLGYLLAAEGVRRGAEVILVSGPTNLPVPDGVSLIKVESAVQMAEETRKIFPGINVLFMTAAVSDWRPRFRVDKIKRKEKFSLTLFPNPDILRTCGKIKKPDQILIGCALETRGLIEAGRKKLREKNLDFILVNNPSFFGKEKGRHSSFLLSRQGEVHDLSAKTKEDISRFLYEHCLLICSSPFSSSLS</sequence>
<name>A0A2G9YAR0_9BACT</name>
<dbReference type="InterPro" id="IPR007085">
    <property type="entry name" value="DNA/pantothenate-metab_flavo_C"/>
</dbReference>
<dbReference type="Pfam" id="PF04127">
    <property type="entry name" value="DFP"/>
    <property type="match status" value="1"/>
</dbReference>
<protein>
    <recommendedName>
        <fullName evidence="1">DNA/pantothenate metabolism flavoprotein C-terminal domain-containing protein</fullName>
    </recommendedName>
</protein>
<evidence type="ECO:0000313" key="3">
    <source>
        <dbReference type="Proteomes" id="UP000230392"/>
    </source>
</evidence>
<dbReference type="InterPro" id="IPR035929">
    <property type="entry name" value="CoaB-like_sf"/>
</dbReference>
<gene>
    <name evidence="2" type="ORF">COX46_03065</name>
</gene>
<organism evidence="2 3">
    <name type="scientific">bacterium (Candidatus Ratteibacteria) CG23_combo_of_CG06-09_8_20_14_all_48_7</name>
    <dbReference type="NCBI Taxonomy" id="2014292"/>
    <lineage>
        <taxon>Bacteria</taxon>
        <taxon>Candidatus Ratteibacteria</taxon>
    </lineage>
</organism>
<evidence type="ECO:0000313" key="2">
    <source>
        <dbReference type="EMBL" id="PIP16304.1"/>
    </source>
</evidence>
<dbReference type="AlphaFoldDB" id="A0A2G9YAR0"/>
<dbReference type="Proteomes" id="UP000230392">
    <property type="component" value="Unassembled WGS sequence"/>
</dbReference>
<dbReference type="Gene3D" id="3.40.50.10300">
    <property type="entry name" value="CoaB-like"/>
    <property type="match status" value="1"/>
</dbReference>
<dbReference type="SUPFAM" id="SSF102645">
    <property type="entry name" value="CoaB-like"/>
    <property type="match status" value="1"/>
</dbReference>
<dbReference type="GO" id="GO:0003824">
    <property type="term" value="F:catalytic activity"/>
    <property type="evidence" value="ECO:0007669"/>
    <property type="project" value="UniProtKB-ARBA"/>
</dbReference>
<accession>A0A2G9YAR0</accession>